<evidence type="ECO:0000313" key="8">
    <source>
        <dbReference type="EMBL" id="KAJ4458972.1"/>
    </source>
</evidence>
<keyword evidence="5" id="KW-0966">Cell projection</keyword>
<comment type="subcellular location">
    <subcellularLocation>
        <location evidence="1">Cell projection</location>
        <location evidence="1">Cilium</location>
    </subcellularLocation>
</comment>
<evidence type="ECO:0000256" key="5">
    <source>
        <dbReference type="ARBA" id="ARBA00023273"/>
    </source>
</evidence>
<dbReference type="Proteomes" id="UP001141327">
    <property type="component" value="Unassembled WGS sequence"/>
</dbReference>
<gene>
    <name evidence="8" type="ORF">PAPYR_5266</name>
</gene>
<evidence type="ECO:0000256" key="1">
    <source>
        <dbReference type="ARBA" id="ARBA00004138"/>
    </source>
</evidence>
<feature type="compositionally biased region" description="Low complexity" evidence="7">
    <location>
        <begin position="331"/>
        <end position="342"/>
    </location>
</feature>
<feature type="compositionally biased region" description="Low complexity" evidence="7">
    <location>
        <begin position="308"/>
        <end position="324"/>
    </location>
</feature>
<keyword evidence="3" id="KW-0677">Repeat</keyword>
<feature type="coiled-coil region" evidence="6">
    <location>
        <begin position="224"/>
        <end position="282"/>
    </location>
</feature>
<feature type="region of interest" description="Disordered" evidence="7">
    <location>
        <begin position="293"/>
        <end position="350"/>
    </location>
</feature>
<dbReference type="PROSITE" id="PS51450">
    <property type="entry name" value="LRR"/>
    <property type="match status" value="4"/>
</dbReference>
<evidence type="ECO:0000256" key="6">
    <source>
        <dbReference type="SAM" id="Coils"/>
    </source>
</evidence>
<evidence type="ECO:0000256" key="2">
    <source>
        <dbReference type="ARBA" id="ARBA00022614"/>
    </source>
</evidence>
<reference evidence="8" key="1">
    <citation type="journal article" date="2022" name="bioRxiv">
        <title>Genomics of Preaxostyla Flagellates Illuminates Evolutionary Transitions and the Path Towards Mitochondrial Loss.</title>
        <authorList>
            <person name="Novak L.V.F."/>
            <person name="Treitli S.C."/>
            <person name="Pyrih J."/>
            <person name="Halakuc P."/>
            <person name="Pipaliya S.V."/>
            <person name="Vacek V."/>
            <person name="Brzon O."/>
            <person name="Soukal P."/>
            <person name="Eme L."/>
            <person name="Dacks J.B."/>
            <person name="Karnkowska A."/>
            <person name="Elias M."/>
            <person name="Hampl V."/>
        </authorList>
    </citation>
    <scope>NUCLEOTIDE SEQUENCE</scope>
    <source>
        <strain evidence="8">RCP-MX</strain>
    </source>
</reference>
<comment type="caution">
    <text evidence="8">The sequence shown here is derived from an EMBL/GenBank/DDBJ whole genome shotgun (WGS) entry which is preliminary data.</text>
</comment>
<dbReference type="SMART" id="SM00365">
    <property type="entry name" value="LRR_SD22"/>
    <property type="match status" value="4"/>
</dbReference>
<feature type="coiled-coil region" evidence="6">
    <location>
        <begin position="375"/>
        <end position="416"/>
    </location>
</feature>
<dbReference type="PANTHER" id="PTHR45973">
    <property type="entry name" value="PROTEIN PHOSPHATASE 1 REGULATORY SUBUNIT SDS22-RELATED"/>
    <property type="match status" value="1"/>
</dbReference>
<dbReference type="SUPFAM" id="SSF52058">
    <property type="entry name" value="L domain-like"/>
    <property type="match status" value="1"/>
</dbReference>
<evidence type="ECO:0000256" key="7">
    <source>
        <dbReference type="SAM" id="MobiDB-lite"/>
    </source>
</evidence>
<protein>
    <submittedName>
        <fullName evidence="8">Uncharacterized protein</fullName>
    </submittedName>
</protein>
<dbReference type="InterPro" id="IPR050576">
    <property type="entry name" value="Cilia_flagella_integrity"/>
</dbReference>
<dbReference type="PANTHER" id="PTHR45973:SF9">
    <property type="entry name" value="LEUCINE-RICH REPEAT-CONTAINING PROTEIN 46"/>
    <property type="match status" value="1"/>
</dbReference>
<keyword evidence="2" id="KW-0433">Leucine-rich repeat</keyword>
<dbReference type="Gene3D" id="3.80.10.10">
    <property type="entry name" value="Ribonuclease Inhibitor"/>
    <property type="match status" value="1"/>
</dbReference>
<keyword evidence="4" id="KW-0969">Cilium</keyword>
<accession>A0ABQ8UMP0</accession>
<organism evidence="8 9">
    <name type="scientific">Paratrimastix pyriformis</name>
    <dbReference type="NCBI Taxonomy" id="342808"/>
    <lineage>
        <taxon>Eukaryota</taxon>
        <taxon>Metamonada</taxon>
        <taxon>Preaxostyla</taxon>
        <taxon>Paratrimastigidae</taxon>
        <taxon>Paratrimastix</taxon>
    </lineage>
</organism>
<dbReference type="Pfam" id="PF14580">
    <property type="entry name" value="LRR_9"/>
    <property type="match status" value="1"/>
</dbReference>
<proteinExistence type="predicted"/>
<keyword evidence="6" id="KW-0175">Coiled coil</keyword>
<dbReference type="InterPro" id="IPR001611">
    <property type="entry name" value="Leu-rich_rpt"/>
</dbReference>
<sequence>MPIHKISKALVDELIEQHGGSANVKKLILARNEIRKIEGLERLSGLSFLDISSNYISRIENLPFADLRVLNLSSNRITSLTGLEALTGLEELNLAANSISDLTEIKRLLALPNLRTLVLQGNPCSVDSRRYRMTVLTVLPTLGSLDYHTITEEERRYVRLALADEAEETRPGGESHARVISTRRPWSLARALANHHHVDSGLDAVVLGVKSSGKGSGVVRGDQKHNFRDECSELRERLAASEASADGYRHQIMQLQRELMEAHAARRRAEEELKDIVALQEAELTRVGAALARAARHAPSSSPPPPRAVSTTGAAQPQAGAPTATGGGVAGAAASATTSSGDTPEEDDTPLLDLEDEIPWRQRLFEVLVQHKAAELQHDQELREAREQLAVAQRQLAQERQAAVAAQRRVSSLQAELDIELAATKARPCPAHHHHNPGSCSTSDVL</sequence>
<name>A0ABQ8UMP0_9EUKA</name>
<keyword evidence="9" id="KW-1185">Reference proteome</keyword>
<dbReference type="EMBL" id="JAPMOS010000024">
    <property type="protein sequence ID" value="KAJ4458972.1"/>
    <property type="molecule type" value="Genomic_DNA"/>
</dbReference>
<dbReference type="InterPro" id="IPR032675">
    <property type="entry name" value="LRR_dom_sf"/>
</dbReference>
<evidence type="ECO:0000313" key="9">
    <source>
        <dbReference type="Proteomes" id="UP001141327"/>
    </source>
</evidence>
<evidence type="ECO:0000256" key="3">
    <source>
        <dbReference type="ARBA" id="ARBA00022737"/>
    </source>
</evidence>
<evidence type="ECO:0000256" key="4">
    <source>
        <dbReference type="ARBA" id="ARBA00023069"/>
    </source>
</evidence>